<dbReference type="OrthoDB" id="2505253at2759"/>
<evidence type="ECO:0000313" key="2">
    <source>
        <dbReference type="EMBL" id="KAG0139746.1"/>
    </source>
</evidence>
<organism evidence="2 3">
    <name type="scientific">Cronartium quercuum f. sp. fusiforme G11</name>
    <dbReference type="NCBI Taxonomy" id="708437"/>
    <lineage>
        <taxon>Eukaryota</taxon>
        <taxon>Fungi</taxon>
        <taxon>Dikarya</taxon>
        <taxon>Basidiomycota</taxon>
        <taxon>Pucciniomycotina</taxon>
        <taxon>Pucciniomycetes</taxon>
        <taxon>Pucciniales</taxon>
        <taxon>Coleosporiaceae</taxon>
        <taxon>Cronartium</taxon>
    </lineage>
</organism>
<keyword evidence="1" id="KW-0812">Transmembrane</keyword>
<protein>
    <submittedName>
        <fullName evidence="2">Uncharacterized protein</fullName>
    </submittedName>
</protein>
<sequence>MATAPNPLPEEPSRKICELLMIYRTKPTLESRLATSIIGMNTGTRSRGVFYVEAALAGCIALMACITLIIRAHKRCLWFMRRLKKNNGTYFSPHVGSTFALASILGALGVGLIIFYEMEFWEGRLLPNPILVQTLIWYPLWTGGFCVVWGAVIATLGISQNQEQNIPQTRGRFGSLLRFPLFANALMIFLPVAVTVTIFTTFIIANEHAHASQHSIVEMFEEIGKLPSTTNCTSTGVLTSVPTLNLAQLLKLMQKSTELEHTFRSFMRLGFAFWAVANVINLVIWAPCFFGQVQILKAQVAREKALRVQRHQLQSNSQPMSKPDFVATMPQYYSDQISAGSRAGNSPQPRSPSETTMIVTTSSTGMMDLRSAYQALLINSFLFALMTGAFSFLSVWCVIYPNVVLHGGKSRIQFTTSLVSFFVVTGTIVNIGLLRQAIHAPSAHRSNVFPKVSILPQTHVSSRTDAPKITKSGAIILRGESFGQEF</sequence>
<feature type="transmembrane region" description="Helical" evidence="1">
    <location>
        <begin position="49"/>
        <end position="70"/>
    </location>
</feature>
<proteinExistence type="predicted"/>
<feature type="transmembrane region" description="Helical" evidence="1">
    <location>
        <begin position="91"/>
        <end position="116"/>
    </location>
</feature>
<evidence type="ECO:0000256" key="1">
    <source>
        <dbReference type="SAM" id="Phobius"/>
    </source>
</evidence>
<name>A0A9P6T5I9_9BASI</name>
<feature type="transmembrane region" description="Helical" evidence="1">
    <location>
        <begin position="271"/>
        <end position="290"/>
    </location>
</feature>
<keyword evidence="1" id="KW-0472">Membrane</keyword>
<gene>
    <name evidence="2" type="ORF">CROQUDRAFT_666050</name>
</gene>
<dbReference type="Proteomes" id="UP000886653">
    <property type="component" value="Unassembled WGS sequence"/>
</dbReference>
<dbReference type="AlphaFoldDB" id="A0A9P6T5I9"/>
<keyword evidence="3" id="KW-1185">Reference proteome</keyword>
<feature type="transmembrane region" description="Helical" evidence="1">
    <location>
        <begin position="376"/>
        <end position="401"/>
    </location>
</feature>
<comment type="caution">
    <text evidence="2">The sequence shown here is derived from an EMBL/GenBank/DDBJ whole genome shotgun (WGS) entry which is preliminary data.</text>
</comment>
<feature type="transmembrane region" description="Helical" evidence="1">
    <location>
        <begin position="413"/>
        <end position="434"/>
    </location>
</feature>
<keyword evidence="1" id="KW-1133">Transmembrane helix</keyword>
<accession>A0A9P6T5I9</accession>
<feature type="transmembrane region" description="Helical" evidence="1">
    <location>
        <begin position="179"/>
        <end position="205"/>
    </location>
</feature>
<reference evidence="2" key="1">
    <citation type="submission" date="2013-11" db="EMBL/GenBank/DDBJ databases">
        <title>Genome sequence of the fusiform rust pathogen reveals effectors for host alternation and coevolution with pine.</title>
        <authorList>
            <consortium name="DOE Joint Genome Institute"/>
            <person name="Smith K."/>
            <person name="Pendleton A."/>
            <person name="Kubisiak T."/>
            <person name="Anderson C."/>
            <person name="Salamov A."/>
            <person name="Aerts A."/>
            <person name="Riley R."/>
            <person name="Clum A."/>
            <person name="Lindquist E."/>
            <person name="Ence D."/>
            <person name="Campbell M."/>
            <person name="Kronenberg Z."/>
            <person name="Feau N."/>
            <person name="Dhillon B."/>
            <person name="Hamelin R."/>
            <person name="Burleigh J."/>
            <person name="Smith J."/>
            <person name="Yandell M."/>
            <person name="Nelson C."/>
            <person name="Grigoriev I."/>
            <person name="Davis J."/>
        </authorList>
    </citation>
    <scope>NUCLEOTIDE SEQUENCE</scope>
    <source>
        <strain evidence="2">G11</strain>
    </source>
</reference>
<feature type="transmembrane region" description="Helical" evidence="1">
    <location>
        <begin position="136"/>
        <end position="158"/>
    </location>
</feature>
<evidence type="ECO:0000313" key="3">
    <source>
        <dbReference type="Proteomes" id="UP000886653"/>
    </source>
</evidence>
<dbReference type="EMBL" id="MU167528">
    <property type="protein sequence ID" value="KAG0139746.1"/>
    <property type="molecule type" value="Genomic_DNA"/>
</dbReference>